<reference evidence="3" key="1">
    <citation type="journal article" date="2009" name="Stand. Genomic Sci.">
        <title>Complete genome sequence of Halogeometricum borinquense type strain (PR3).</title>
        <authorList>
            <person name="Malfatti S."/>
            <person name="Tindall B.J."/>
            <person name="Schneider S."/>
            <person name="Fahnrich R."/>
            <person name="Lapidus A."/>
            <person name="Labuttii K."/>
            <person name="Copeland A."/>
            <person name="Glavina Del Rio T."/>
            <person name="Nolan M."/>
            <person name="Chen F."/>
            <person name="Lucas S."/>
            <person name="Tice H."/>
            <person name="Cheng J.F."/>
            <person name="Bruce D."/>
            <person name="Goodwin L."/>
            <person name="Pitluck S."/>
            <person name="Anderson I."/>
            <person name="Pati A."/>
            <person name="Ivanova N."/>
            <person name="Mavromatis K."/>
            <person name="Chen A."/>
            <person name="Palaniappan K."/>
            <person name="D'haeseleer P."/>
            <person name="Goker M."/>
            <person name="Bristow J."/>
            <person name="Eisen J.A."/>
            <person name="Markowitz V."/>
            <person name="Hugenholtz P."/>
            <person name="Kyrpides N.C."/>
            <person name="Klenk H.P."/>
            <person name="Chain P."/>
        </authorList>
    </citation>
    <scope>NUCLEOTIDE SEQUENCE [LARGE SCALE GENOMIC DNA]</scope>
    <source>
        <strain evidence="3">ATCC 700274 / DSM 11551 / JCM 10706 / KCTC 4070 / PR3</strain>
        <plasmid evidence="3">pHBOR01</plasmid>
    </source>
</reference>
<sequence length="619" mass="67451">MLQVFRKLDRTVALTGIVSLAVALFIIGTTLGPETAIKGSYMLLAMVLATFLYNRNPSWDNSLTVGLSAPNITKLMVFVFLTSILLSFTIEQRWLILITTLPIGYYLVISGIHRSELPSPAWIFIQVSILFSIPLITELVQTGVYFGNGDLLKHSRFVTELVEQGTIEAIPSDYSSLPGLHLLIGQIHTVTNLPVILSISVTGIIVYAVSGIGLVFTLANRVLTKRLAFYSVVVGSAVVQMTYFSLYFFPQSLGVLLLITSLFAGTAGSIQQDRRLILLSVLTAIIVVFTHHLSLILFLPILLVLSICAHRSVLSARIVTPTALGFLAGLAYWSLLVDNFITNFVSFAMGTISGVTASNQGASSVFYYGVQPKSETLGDAALSLISVDGLYYIAIATLCIIGVLAVLGATSRGYSISPYLLLAIVSIPFILKTPLAIKSLTRLQLPLAFFLSMIVGLGIKNALNTRTRIKKAGALLTVLVLCVTGPLVAAEDFSDSNRPAQYQFTDSEYEQLNSVGTFAEHSRMSTTLWADRQGLYSLGYTSSGRVTLRRSGIEYPEGVFIYRTRWPEHRMSVTTSPVYSNKVVMSDMWLSDSIESSHKVFSSGQVGVIWSGNRTTLSP</sequence>
<keyword evidence="1" id="KW-1133">Transmembrane helix</keyword>
<dbReference type="Proteomes" id="UP000006663">
    <property type="component" value="Plasmid pHBOR01"/>
</dbReference>
<proteinExistence type="predicted"/>
<feature type="transmembrane region" description="Helical" evidence="1">
    <location>
        <begin position="277"/>
        <end position="306"/>
    </location>
</feature>
<protein>
    <recommendedName>
        <fullName evidence="4">Glycosyltransferase RgtA/B/C/D-like domain-containing protein</fullName>
    </recommendedName>
</protein>
<dbReference type="EMBL" id="CP001691">
    <property type="protein sequence ID" value="ADQ68688.1"/>
    <property type="molecule type" value="Genomic_DNA"/>
</dbReference>
<feature type="transmembrane region" description="Helical" evidence="1">
    <location>
        <begin position="12"/>
        <end position="30"/>
    </location>
</feature>
<feature type="transmembrane region" description="Helical" evidence="1">
    <location>
        <begin position="94"/>
        <end position="112"/>
    </location>
</feature>
<feature type="transmembrane region" description="Helical" evidence="1">
    <location>
        <begin position="227"/>
        <end position="246"/>
    </location>
</feature>
<keyword evidence="1" id="KW-0472">Membrane</keyword>
<feature type="transmembrane region" description="Helical" evidence="1">
    <location>
        <begin position="344"/>
        <end position="369"/>
    </location>
</feature>
<dbReference type="RefSeq" id="WP_013446586.1">
    <property type="nucleotide sequence ID" value="NC_014735.1"/>
</dbReference>
<evidence type="ECO:0000313" key="3">
    <source>
        <dbReference type="Proteomes" id="UP000006663"/>
    </source>
</evidence>
<evidence type="ECO:0000313" key="2">
    <source>
        <dbReference type="EMBL" id="ADQ68688.1"/>
    </source>
</evidence>
<dbReference type="GeneID" id="31803289"/>
<keyword evidence="2" id="KW-0614">Plasmid</keyword>
<feature type="transmembrane region" description="Helical" evidence="1">
    <location>
        <begin position="36"/>
        <end position="53"/>
    </location>
</feature>
<evidence type="ECO:0000256" key="1">
    <source>
        <dbReference type="SAM" id="Phobius"/>
    </source>
</evidence>
<feature type="transmembrane region" description="Helical" evidence="1">
    <location>
        <begin position="472"/>
        <end position="490"/>
    </location>
</feature>
<organism evidence="2 3">
    <name type="scientific">Halogeometricum borinquense (strain ATCC 700274 / DSM 11551 / JCM 10706 / KCTC 4070 / PR3)</name>
    <dbReference type="NCBI Taxonomy" id="469382"/>
    <lineage>
        <taxon>Archaea</taxon>
        <taxon>Methanobacteriati</taxon>
        <taxon>Methanobacteriota</taxon>
        <taxon>Stenosarchaea group</taxon>
        <taxon>Halobacteria</taxon>
        <taxon>Halobacteriales</taxon>
        <taxon>Haloferacaceae</taxon>
        <taxon>Halogeometricum</taxon>
    </lineage>
</organism>
<feature type="transmembrane region" description="Helical" evidence="1">
    <location>
        <begin position="389"/>
        <end position="407"/>
    </location>
</feature>
<gene>
    <name evidence="2" type="ordered locus">Hbor_31530</name>
</gene>
<feature type="transmembrane region" description="Helical" evidence="1">
    <location>
        <begin position="419"/>
        <end position="437"/>
    </location>
</feature>
<dbReference type="AlphaFoldDB" id="E4NUG8"/>
<geneLocation type="plasmid" evidence="2 3">
    <name>pHBOR01</name>
</geneLocation>
<feature type="transmembrane region" description="Helical" evidence="1">
    <location>
        <begin position="195"/>
        <end position="215"/>
    </location>
</feature>
<keyword evidence="3" id="KW-1185">Reference proteome</keyword>
<feature type="transmembrane region" description="Helical" evidence="1">
    <location>
        <begin position="443"/>
        <end position="460"/>
    </location>
</feature>
<dbReference type="HOGENOM" id="CLU_441211_0_0_2"/>
<evidence type="ECO:0008006" key="4">
    <source>
        <dbReference type="Google" id="ProtNLM"/>
    </source>
</evidence>
<feature type="transmembrane region" description="Helical" evidence="1">
    <location>
        <begin position="318"/>
        <end position="337"/>
    </location>
</feature>
<dbReference type="KEGG" id="hbo:Hbor_31530"/>
<feature type="transmembrane region" description="Helical" evidence="1">
    <location>
        <begin position="124"/>
        <end position="146"/>
    </location>
</feature>
<keyword evidence="1" id="KW-0812">Transmembrane</keyword>
<feature type="transmembrane region" description="Helical" evidence="1">
    <location>
        <begin position="65"/>
        <end position="88"/>
    </location>
</feature>
<name>E4NUG8_HALBP</name>
<feature type="transmembrane region" description="Helical" evidence="1">
    <location>
        <begin position="252"/>
        <end position="270"/>
    </location>
</feature>
<dbReference type="OrthoDB" id="324302at2157"/>
<accession>E4NUG8</accession>